<comment type="caution">
    <text evidence="3">The sequence shown here is derived from an EMBL/GenBank/DDBJ whole genome shotgun (WGS) entry which is preliminary data.</text>
</comment>
<protein>
    <submittedName>
        <fullName evidence="3">Uncharacterized protein</fullName>
    </submittedName>
</protein>
<sequence>MSEILDNLTFWLIAAVALGTGSFITMIVFRFHIIPERYVARHAGDAPTIALPIAVESPLDQQPIRRRNDAPVITLSIAAAPPLPDNGLRRVHSSNQSSHDANH</sequence>
<dbReference type="AlphaFoldDB" id="A0A934S8J8"/>
<dbReference type="EMBL" id="JAENIJ010000035">
    <property type="protein sequence ID" value="MBK1884132.1"/>
    <property type="molecule type" value="Genomic_DNA"/>
</dbReference>
<dbReference type="RefSeq" id="WP_200273035.1">
    <property type="nucleotide sequence ID" value="NZ_JAENIJ010000035.1"/>
</dbReference>
<keyword evidence="2" id="KW-0812">Transmembrane</keyword>
<evidence type="ECO:0000256" key="1">
    <source>
        <dbReference type="SAM" id="MobiDB-lite"/>
    </source>
</evidence>
<evidence type="ECO:0000313" key="4">
    <source>
        <dbReference type="Proteomes" id="UP000603141"/>
    </source>
</evidence>
<dbReference type="Proteomes" id="UP000603141">
    <property type="component" value="Unassembled WGS sequence"/>
</dbReference>
<keyword evidence="2" id="KW-0472">Membrane</keyword>
<gene>
    <name evidence="3" type="ORF">JIN85_17055</name>
</gene>
<evidence type="ECO:0000256" key="2">
    <source>
        <dbReference type="SAM" id="Phobius"/>
    </source>
</evidence>
<feature type="region of interest" description="Disordered" evidence="1">
    <location>
        <begin position="80"/>
        <end position="103"/>
    </location>
</feature>
<organism evidence="3 4">
    <name type="scientific">Luteolibacter pohnpeiensis</name>
    <dbReference type="NCBI Taxonomy" id="454153"/>
    <lineage>
        <taxon>Bacteria</taxon>
        <taxon>Pseudomonadati</taxon>
        <taxon>Verrucomicrobiota</taxon>
        <taxon>Verrucomicrobiia</taxon>
        <taxon>Verrucomicrobiales</taxon>
        <taxon>Verrucomicrobiaceae</taxon>
        <taxon>Luteolibacter</taxon>
    </lineage>
</organism>
<name>A0A934S8J8_9BACT</name>
<feature type="compositionally biased region" description="Polar residues" evidence="1">
    <location>
        <begin position="93"/>
        <end position="103"/>
    </location>
</feature>
<keyword evidence="4" id="KW-1185">Reference proteome</keyword>
<feature type="transmembrane region" description="Helical" evidence="2">
    <location>
        <begin position="12"/>
        <end position="33"/>
    </location>
</feature>
<reference evidence="3" key="1">
    <citation type="submission" date="2021-01" db="EMBL/GenBank/DDBJ databases">
        <title>Modified the classification status of verrucomicrobia.</title>
        <authorList>
            <person name="Feng X."/>
        </authorList>
    </citation>
    <scope>NUCLEOTIDE SEQUENCE</scope>
    <source>
        <strain evidence="3">KCTC 22041</strain>
    </source>
</reference>
<keyword evidence="2" id="KW-1133">Transmembrane helix</keyword>
<evidence type="ECO:0000313" key="3">
    <source>
        <dbReference type="EMBL" id="MBK1884132.1"/>
    </source>
</evidence>
<proteinExistence type="predicted"/>
<accession>A0A934S8J8</accession>